<reference evidence="1 2" key="1">
    <citation type="journal article" date="2021" name="Microbiol. Spectr.">
        <title>A Single Bacterium Capable of Oxidation and Reduction of Iron at Circumneutral pH.</title>
        <authorList>
            <person name="Kato S."/>
            <person name="Ohkuma M."/>
        </authorList>
    </citation>
    <scope>NUCLEOTIDE SEQUENCE [LARGE SCALE GENOMIC DNA]</scope>
    <source>
        <strain evidence="1 2">MIZ03</strain>
    </source>
</reference>
<gene>
    <name evidence="1" type="ORF">MIZ03_1430</name>
</gene>
<proteinExistence type="predicted"/>
<protein>
    <submittedName>
        <fullName evidence="1">Uncharacterized protein</fullName>
    </submittedName>
</protein>
<sequence>MQAFYPERFEREMGCTEAEWLMWLPQAIGEHHWKLHTGAAGVRIGDGALGLKWQVVAPRVIGLIRIPVLRVSFRFAGLDDAQRYTFMKRFDLYMQRGGG</sequence>
<organism evidence="1 2">
    <name type="scientific">Rhodoferax lithotrophicus</name>
    <dbReference type="NCBI Taxonomy" id="2798804"/>
    <lineage>
        <taxon>Bacteria</taxon>
        <taxon>Pseudomonadati</taxon>
        <taxon>Pseudomonadota</taxon>
        <taxon>Betaproteobacteria</taxon>
        <taxon>Burkholderiales</taxon>
        <taxon>Comamonadaceae</taxon>
        <taxon>Rhodoferax</taxon>
    </lineage>
</organism>
<accession>A0ABN6D3G9</accession>
<evidence type="ECO:0000313" key="1">
    <source>
        <dbReference type="EMBL" id="BCO26547.1"/>
    </source>
</evidence>
<dbReference type="Proteomes" id="UP000824366">
    <property type="component" value="Chromosome"/>
</dbReference>
<dbReference type="RefSeq" id="WP_223910177.1">
    <property type="nucleotide sequence ID" value="NZ_AP024238.1"/>
</dbReference>
<keyword evidence="2" id="KW-1185">Reference proteome</keyword>
<dbReference type="EMBL" id="AP024238">
    <property type="protein sequence ID" value="BCO26547.1"/>
    <property type="molecule type" value="Genomic_DNA"/>
</dbReference>
<evidence type="ECO:0000313" key="2">
    <source>
        <dbReference type="Proteomes" id="UP000824366"/>
    </source>
</evidence>
<name>A0ABN6D3G9_9BURK</name>